<comment type="similarity">
    <text evidence="1">Belongs to the TFIIB family.</text>
</comment>
<sequence length="282" mass="31110">MPTKICSSCQTDTETVVDHKAGHELCSRCGLVLEINLLDEIPEGQNSPGSVENPVCETENSSKSSSSFNPSDQKTVKNSSKKGFDQITVMGDALGLTAEIKDRACEIYSQVDIMKTCRGRSINSIAAACLFIACKEIGSSRTLNEISAVADGVSKKNINRTSEAIKKQLEVESWVLHPRELIRRFCSKLGLENRAIKAVQEAAERAQNIDIRRSPKSVLAAIIYMVIQLCQRDPVPVRDIAMVLEVTEVTIKKSFKDISAYASRVIPEWYAGEEDVNKIPYP</sequence>
<evidence type="ECO:0000256" key="4">
    <source>
        <dbReference type="ARBA" id="ARBA00023163"/>
    </source>
</evidence>
<dbReference type="PANTHER" id="PTHR11618">
    <property type="entry name" value="TRANSCRIPTION INITIATION FACTOR IIB-RELATED"/>
    <property type="match status" value="1"/>
</dbReference>
<evidence type="ECO:0000256" key="2">
    <source>
        <dbReference type="ARBA" id="ARBA00022737"/>
    </source>
</evidence>
<dbReference type="SMART" id="SM00385">
    <property type="entry name" value="CYCLIN"/>
    <property type="match status" value="2"/>
</dbReference>
<dbReference type="InterPro" id="IPR000812">
    <property type="entry name" value="TFIIB"/>
</dbReference>
<dbReference type="SUPFAM" id="SSF47954">
    <property type="entry name" value="Cyclin-like"/>
    <property type="match status" value="2"/>
</dbReference>
<dbReference type="Proteomes" id="UP001396334">
    <property type="component" value="Unassembled WGS sequence"/>
</dbReference>
<reference evidence="8 9" key="1">
    <citation type="journal article" date="2024" name="G3 (Bethesda)">
        <title>Genome assembly of Hibiscus sabdariffa L. provides insights into metabolisms of medicinal natural products.</title>
        <authorList>
            <person name="Kim T."/>
        </authorList>
    </citation>
    <scope>NUCLEOTIDE SEQUENCE [LARGE SCALE GENOMIC DNA]</scope>
    <source>
        <strain evidence="8">TK-2024</strain>
        <tissue evidence="8">Old leaves</tissue>
    </source>
</reference>
<dbReference type="Pfam" id="PF08271">
    <property type="entry name" value="Zn_Ribbon_TF"/>
    <property type="match status" value="1"/>
</dbReference>
<dbReference type="EMBL" id="JBBPBN010000022">
    <property type="protein sequence ID" value="KAK9011690.1"/>
    <property type="molecule type" value="Genomic_DNA"/>
</dbReference>
<keyword evidence="5" id="KW-0863">Zinc-finger</keyword>
<dbReference type="Pfam" id="PF00382">
    <property type="entry name" value="TFIIB"/>
    <property type="match status" value="2"/>
</dbReference>
<evidence type="ECO:0000259" key="7">
    <source>
        <dbReference type="PROSITE" id="PS51134"/>
    </source>
</evidence>
<keyword evidence="2" id="KW-0677">Repeat</keyword>
<dbReference type="InterPro" id="IPR036915">
    <property type="entry name" value="Cyclin-like_sf"/>
</dbReference>
<accession>A0ABR2RFR2</accession>
<feature type="compositionally biased region" description="Polar residues" evidence="6">
    <location>
        <begin position="68"/>
        <end position="78"/>
    </location>
</feature>
<organism evidence="8 9">
    <name type="scientific">Hibiscus sabdariffa</name>
    <name type="common">roselle</name>
    <dbReference type="NCBI Taxonomy" id="183260"/>
    <lineage>
        <taxon>Eukaryota</taxon>
        <taxon>Viridiplantae</taxon>
        <taxon>Streptophyta</taxon>
        <taxon>Embryophyta</taxon>
        <taxon>Tracheophyta</taxon>
        <taxon>Spermatophyta</taxon>
        <taxon>Magnoliopsida</taxon>
        <taxon>eudicotyledons</taxon>
        <taxon>Gunneridae</taxon>
        <taxon>Pentapetalae</taxon>
        <taxon>rosids</taxon>
        <taxon>malvids</taxon>
        <taxon>Malvales</taxon>
        <taxon>Malvaceae</taxon>
        <taxon>Malvoideae</taxon>
        <taxon>Hibiscus</taxon>
    </lineage>
</organism>
<dbReference type="PROSITE" id="PS00782">
    <property type="entry name" value="TFIIB"/>
    <property type="match status" value="1"/>
</dbReference>
<keyword evidence="9" id="KW-1185">Reference proteome</keyword>
<feature type="domain" description="TFIIB-type" evidence="7">
    <location>
        <begin position="2"/>
        <end position="34"/>
    </location>
</feature>
<keyword evidence="4" id="KW-0804">Transcription</keyword>
<name>A0ABR2RFR2_9ROSI</name>
<proteinExistence type="inferred from homology"/>
<evidence type="ECO:0000256" key="5">
    <source>
        <dbReference type="PROSITE-ProRule" id="PRU00469"/>
    </source>
</evidence>
<dbReference type="Gene3D" id="2.20.25.10">
    <property type="match status" value="1"/>
</dbReference>
<dbReference type="PRINTS" id="PR00685">
    <property type="entry name" value="TIFACTORIIB"/>
</dbReference>
<gene>
    <name evidence="8" type="ORF">V6N11_039775</name>
</gene>
<evidence type="ECO:0000313" key="8">
    <source>
        <dbReference type="EMBL" id="KAK9011690.1"/>
    </source>
</evidence>
<comment type="caution">
    <text evidence="8">The sequence shown here is derived from an EMBL/GenBank/DDBJ whole genome shotgun (WGS) entry which is preliminary data.</text>
</comment>
<dbReference type="InterPro" id="IPR013137">
    <property type="entry name" value="Znf_TFIIB"/>
</dbReference>
<dbReference type="PROSITE" id="PS51134">
    <property type="entry name" value="ZF_TFIIB"/>
    <property type="match status" value="1"/>
</dbReference>
<feature type="region of interest" description="Disordered" evidence="6">
    <location>
        <begin position="43"/>
        <end position="80"/>
    </location>
</feature>
<keyword evidence="3" id="KW-0805">Transcription regulation</keyword>
<dbReference type="InterPro" id="IPR013150">
    <property type="entry name" value="TFIIB_cyclin"/>
</dbReference>
<keyword evidence="5" id="KW-0479">Metal-binding</keyword>
<evidence type="ECO:0000256" key="1">
    <source>
        <dbReference type="ARBA" id="ARBA00010857"/>
    </source>
</evidence>
<dbReference type="InterPro" id="IPR023486">
    <property type="entry name" value="TFIIB_CS"/>
</dbReference>
<dbReference type="Gene3D" id="1.10.472.10">
    <property type="entry name" value="Cyclin-like"/>
    <property type="match status" value="2"/>
</dbReference>
<dbReference type="InterPro" id="IPR013763">
    <property type="entry name" value="Cyclin-like_dom"/>
</dbReference>
<protein>
    <recommendedName>
        <fullName evidence="7">TFIIB-type domain-containing protein</fullName>
    </recommendedName>
</protein>
<dbReference type="PANTHER" id="PTHR11618:SF81">
    <property type="entry name" value="TRANSCRIPTION INITIATION FACTOR IIB-LIKE"/>
    <property type="match status" value="1"/>
</dbReference>
<keyword evidence="5" id="KW-0862">Zinc</keyword>
<evidence type="ECO:0000256" key="3">
    <source>
        <dbReference type="ARBA" id="ARBA00023015"/>
    </source>
</evidence>
<evidence type="ECO:0000256" key="6">
    <source>
        <dbReference type="SAM" id="MobiDB-lite"/>
    </source>
</evidence>
<evidence type="ECO:0000313" key="9">
    <source>
        <dbReference type="Proteomes" id="UP001396334"/>
    </source>
</evidence>
<dbReference type="SUPFAM" id="SSF57783">
    <property type="entry name" value="Zinc beta-ribbon"/>
    <property type="match status" value="1"/>
</dbReference>